<feature type="region of interest" description="Disordered" evidence="1">
    <location>
        <begin position="56"/>
        <end position="82"/>
    </location>
</feature>
<evidence type="ECO:0000313" key="2">
    <source>
        <dbReference type="EMBL" id="KAG0454546.1"/>
    </source>
</evidence>
<comment type="caution">
    <text evidence="2">The sequence shown here is derived from an EMBL/GenBank/DDBJ whole genome shotgun (WGS) entry which is preliminary data.</text>
</comment>
<gene>
    <name evidence="2" type="ORF">HPP92_023838</name>
</gene>
<evidence type="ECO:0000256" key="1">
    <source>
        <dbReference type="SAM" id="MobiDB-lite"/>
    </source>
</evidence>
<keyword evidence="3" id="KW-1185">Reference proteome</keyword>
<feature type="region of interest" description="Disordered" evidence="1">
    <location>
        <begin position="18"/>
        <end position="37"/>
    </location>
</feature>
<dbReference type="AlphaFoldDB" id="A0A835PLS4"/>
<dbReference type="EMBL" id="JADCNL010000013">
    <property type="protein sequence ID" value="KAG0454546.1"/>
    <property type="molecule type" value="Genomic_DNA"/>
</dbReference>
<dbReference type="Proteomes" id="UP000636800">
    <property type="component" value="Chromosome 13"/>
</dbReference>
<dbReference type="OrthoDB" id="8062037at2759"/>
<protein>
    <submittedName>
        <fullName evidence="2">Uncharacterized protein</fullName>
    </submittedName>
</protein>
<organism evidence="2 3">
    <name type="scientific">Vanilla planifolia</name>
    <name type="common">Vanilla</name>
    <dbReference type="NCBI Taxonomy" id="51239"/>
    <lineage>
        <taxon>Eukaryota</taxon>
        <taxon>Viridiplantae</taxon>
        <taxon>Streptophyta</taxon>
        <taxon>Embryophyta</taxon>
        <taxon>Tracheophyta</taxon>
        <taxon>Spermatophyta</taxon>
        <taxon>Magnoliopsida</taxon>
        <taxon>Liliopsida</taxon>
        <taxon>Asparagales</taxon>
        <taxon>Orchidaceae</taxon>
        <taxon>Vanilloideae</taxon>
        <taxon>Vanilleae</taxon>
        <taxon>Vanilla</taxon>
    </lineage>
</organism>
<evidence type="ECO:0000313" key="3">
    <source>
        <dbReference type="Proteomes" id="UP000636800"/>
    </source>
</evidence>
<proteinExistence type="predicted"/>
<name>A0A835PLS4_VANPL</name>
<reference evidence="2 3" key="1">
    <citation type="journal article" date="2020" name="Nat. Food">
        <title>A phased Vanilla planifolia genome enables genetic improvement of flavour and production.</title>
        <authorList>
            <person name="Hasing T."/>
            <person name="Tang H."/>
            <person name="Brym M."/>
            <person name="Khazi F."/>
            <person name="Huang T."/>
            <person name="Chambers A.H."/>
        </authorList>
    </citation>
    <scope>NUCLEOTIDE SEQUENCE [LARGE SCALE GENOMIC DNA]</scope>
    <source>
        <tissue evidence="2">Leaf</tissue>
    </source>
</reference>
<accession>A0A835PLS4</accession>
<sequence>MVHWSSPALRHHQHFVTISTPSPPAHRHRQLCHQSSSPPALCHHQHFVTASTLSLPAHRHHQLHHQSASPQALRHPIFSKNV</sequence>